<dbReference type="EMBL" id="CP009403">
    <property type="protein sequence ID" value="AIO01676.1"/>
    <property type="molecule type" value="Genomic_DNA"/>
</dbReference>
<dbReference type="OrthoDB" id="676979at2759"/>
<evidence type="ECO:0000313" key="1">
    <source>
        <dbReference type="EMBL" id="AIO01676.1"/>
    </source>
</evidence>
<protein>
    <submittedName>
        <fullName evidence="1">Proteophosphoglycan ppg3, putative</fullName>
    </submittedName>
</protein>
<proteinExistence type="predicted"/>
<sequence>RLQCRVRLRARGLRRLQRNLHQILFFHHRHLLLLIEHFMMRCTSTART</sequence>
<gene>
    <name evidence="1" type="ORF">LPMP_340490</name>
</gene>
<accession>A0A088S0H1</accession>
<name>A0A088S0H1_LEIPA</name>
<dbReference type="AlphaFoldDB" id="A0A088S0H1"/>
<dbReference type="RefSeq" id="XP_010702476.1">
    <property type="nucleotide sequence ID" value="XM_010704174.1"/>
</dbReference>
<dbReference type="VEuPathDB" id="TriTrypDB:LPMP_340490"/>
<dbReference type="GeneID" id="22578553"/>
<reference evidence="1" key="1">
    <citation type="journal article" date="2015" name="Sci. Rep.">
        <title>The genome of Leishmania panamensis: insights into genomics of the L. (Viannia) subgenus.</title>
        <authorList>
            <person name="Llanes A."/>
            <person name="Restrepo C.M."/>
            <person name="Vecchio G.D."/>
            <person name="Anguizola F.J."/>
            <person name="Lleonart R."/>
        </authorList>
    </citation>
    <scope>NUCLEOTIDE SEQUENCE [LARGE SCALE GENOMIC DNA]</scope>
    <source>
        <strain evidence="1">MHOM/PA/94/PSC-1</strain>
    </source>
</reference>
<feature type="non-terminal residue" evidence="1">
    <location>
        <position position="1"/>
    </location>
</feature>
<organism evidence="1">
    <name type="scientific">Leishmania panamensis</name>
    <dbReference type="NCBI Taxonomy" id="5679"/>
    <lineage>
        <taxon>Eukaryota</taxon>
        <taxon>Discoba</taxon>
        <taxon>Euglenozoa</taxon>
        <taxon>Kinetoplastea</taxon>
        <taxon>Metakinetoplastina</taxon>
        <taxon>Trypanosomatida</taxon>
        <taxon>Trypanosomatidae</taxon>
        <taxon>Leishmaniinae</taxon>
        <taxon>Leishmania</taxon>
        <taxon>Leishmania guyanensis species complex</taxon>
    </lineage>
</organism>